<dbReference type="EMBL" id="VUMO01000002">
    <property type="protein sequence ID" value="MSS19352.1"/>
    <property type="molecule type" value="Genomic_DNA"/>
</dbReference>
<feature type="transmembrane region" description="Helical" evidence="7">
    <location>
        <begin position="149"/>
        <end position="167"/>
    </location>
</feature>
<keyword evidence="10" id="KW-1185">Reference proteome</keyword>
<dbReference type="AlphaFoldDB" id="A0A7X2NEX7"/>
<comment type="subcellular location">
    <subcellularLocation>
        <location evidence="1">Cell membrane</location>
        <topology evidence="1">Multi-pass membrane protein</topology>
    </subcellularLocation>
</comment>
<keyword evidence="4 7" id="KW-0812">Transmembrane</keyword>
<comment type="similarity">
    <text evidence="2">Belongs to the EamA transporter family.</text>
</comment>
<feature type="transmembrane region" description="Helical" evidence="7">
    <location>
        <begin position="269"/>
        <end position="286"/>
    </location>
</feature>
<name>A0A7X2NEX7_9FIRM</name>
<evidence type="ECO:0000256" key="1">
    <source>
        <dbReference type="ARBA" id="ARBA00004651"/>
    </source>
</evidence>
<evidence type="ECO:0000313" key="9">
    <source>
        <dbReference type="EMBL" id="MSS19352.1"/>
    </source>
</evidence>
<reference evidence="9 10" key="1">
    <citation type="submission" date="2019-08" db="EMBL/GenBank/DDBJ databases">
        <title>In-depth cultivation of the pig gut microbiome towards novel bacterial diversity and tailored functional studies.</title>
        <authorList>
            <person name="Wylensek D."/>
            <person name="Hitch T.C.A."/>
            <person name="Clavel T."/>
        </authorList>
    </citation>
    <scope>NUCLEOTIDE SEQUENCE [LARGE SCALE GENOMIC DNA]</scope>
    <source>
        <strain evidence="9 10">RF-744-FAT-4</strain>
    </source>
</reference>
<evidence type="ECO:0000256" key="4">
    <source>
        <dbReference type="ARBA" id="ARBA00022692"/>
    </source>
</evidence>
<evidence type="ECO:0000256" key="7">
    <source>
        <dbReference type="SAM" id="Phobius"/>
    </source>
</evidence>
<evidence type="ECO:0000256" key="3">
    <source>
        <dbReference type="ARBA" id="ARBA00022475"/>
    </source>
</evidence>
<dbReference type="Pfam" id="PF00892">
    <property type="entry name" value="EamA"/>
    <property type="match status" value="2"/>
</dbReference>
<dbReference type="RefSeq" id="WP_154575749.1">
    <property type="nucleotide sequence ID" value="NZ_VUMO01000002.1"/>
</dbReference>
<dbReference type="InterPro" id="IPR051258">
    <property type="entry name" value="Diverse_Substrate_Transporter"/>
</dbReference>
<dbReference type="PANTHER" id="PTHR42920">
    <property type="entry name" value="OS03G0707200 PROTEIN-RELATED"/>
    <property type="match status" value="1"/>
</dbReference>
<evidence type="ECO:0000313" key="10">
    <source>
        <dbReference type="Proteomes" id="UP000461754"/>
    </source>
</evidence>
<feature type="transmembrane region" description="Helical" evidence="7">
    <location>
        <begin position="126"/>
        <end position="143"/>
    </location>
</feature>
<feature type="transmembrane region" description="Helical" evidence="7">
    <location>
        <begin position="71"/>
        <end position="90"/>
    </location>
</feature>
<evidence type="ECO:0000259" key="8">
    <source>
        <dbReference type="Pfam" id="PF00892"/>
    </source>
</evidence>
<protein>
    <submittedName>
        <fullName evidence="9">DMT family transporter</fullName>
    </submittedName>
</protein>
<keyword evidence="5 7" id="KW-1133">Transmembrane helix</keyword>
<feature type="transmembrane region" description="Helical" evidence="7">
    <location>
        <begin position="37"/>
        <end position="59"/>
    </location>
</feature>
<proteinExistence type="inferred from homology"/>
<dbReference type="InterPro" id="IPR000620">
    <property type="entry name" value="EamA_dom"/>
</dbReference>
<keyword evidence="3" id="KW-1003">Cell membrane</keyword>
<organism evidence="9 10">
    <name type="scientific">Pseudoramibacter porci</name>
    <dbReference type="NCBI Taxonomy" id="2606631"/>
    <lineage>
        <taxon>Bacteria</taxon>
        <taxon>Bacillati</taxon>
        <taxon>Bacillota</taxon>
        <taxon>Clostridia</taxon>
        <taxon>Eubacteriales</taxon>
        <taxon>Eubacteriaceae</taxon>
        <taxon>Pseudoramibacter</taxon>
    </lineage>
</organism>
<feature type="transmembrane region" description="Helical" evidence="7">
    <location>
        <begin position="242"/>
        <end position="263"/>
    </location>
</feature>
<evidence type="ECO:0000256" key="6">
    <source>
        <dbReference type="ARBA" id="ARBA00023136"/>
    </source>
</evidence>
<feature type="transmembrane region" description="Helical" evidence="7">
    <location>
        <begin position="204"/>
        <end position="230"/>
    </location>
</feature>
<evidence type="ECO:0000256" key="2">
    <source>
        <dbReference type="ARBA" id="ARBA00007362"/>
    </source>
</evidence>
<accession>A0A7X2NEX7</accession>
<dbReference type="GO" id="GO:0005886">
    <property type="term" value="C:plasma membrane"/>
    <property type="evidence" value="ECO:0007669"/>
    <property type="project" value="UniProtKB-SubCell"/>
</dbReference>
<feature type="domain" description="EamA" evidence="8">
    <location>
        <begin position="15"/>
        <end position="142"/>
    </location>
</feature>
<keyword evidence="6 7" id="KW-0472">Membrane</keyword>
<feature type="transmembrane region" description="Helical" evidence="7">
    <location>
        <begin position="102"/>
        <end position="119"/>
    </location>
</feature>
<dbReference type="InterPro" id="IPR037185">
    <property type="entry name" value="EmrE-like"/>
</dbReference>
<sequence>MFKLTQKHPHLLPQLALFAAAIIWGSSFFLMKRVVAVFPTFYLLALRFTIAAALLASIFHKRVAQLKPKHLKAGFIIAATFCLAYAFQTIGLRGTTPAKNSFLSAVYCVFVPFLSWAIEKKRPDRANIVAVFLCIAGVGLVSLTQQFTVSWGDGLTLICGVFFALNIIASAHYSQTIDVILITIMQFAFAAIFCWIIARFTEIWPAHIPASCLGELIYLALFASGLAYLCQNYGLKHENTTSASIILCLESVFGVLFSVLFYGERLTPRLLVGFAVIFVSVLISELKPQWPSKKRSAD</sequence>
<gene>
    <name evidence="9" type="ORF">FYJ52_02850</name>
</gene>
<feature type="domain" description="EamA" evidence="8">
    <location>
        <begin position="151"/>
        <end position="283"/>
    </location>
</feature>
<feature type="transmembrane region" description="Helical" evidence="7">
    <location>
        <begin position="179"/>
        <end position="198"/>
    </location>
</feature>
<dbReference type="PANTHER" id="PTHR42920:SF5">
    <property type="entry name" value="EAMA DOMAIN-CONTAINING PROTEIN"/>
    <property type="match status" value="1"/>
</dbReference>
<comment type="caution">
    <text evidence="9">The sequence shown here is derived from an EMBL/GenBank/DDBJ whole genome shotgun (WGS) entry which is preliminary data.</text>
</comment>
<dbReference type="SUPFAM" id="SSF103481">
    <property type="entry name" value="Multidrug resistance efflux transporter EmrE"/>
    <property type="match status" value="2"/>
</dbReference>
<evidence type="ECO:0000256" key="5">
    <source>
        <dbReference type="ARBA" id="ARBA00022989"/>
    </source>
</evidence>
<dbReference type="Proteomes" id="UP000461754">
    <property type="component" value="Unassembled WGS sequence"/>
</dbReference>
<feature type="transmembrane region" description="Helical" evidence="7">
    <location>
        <begin position="12"/>
        <end position="31"/>
    </location>
</feature>